<evidence type="ECO:0000313" key="2">
    <source>
        <dbReference type="Proteomes" id="UP000183365"/>
    </source>
</evidence>
<dbReference type="AlphaFoldDB" id="A0A1L0CVB8"/>
<dbReference type="EMBL" id="FQNF01000011">
    <property type="protein sequence ID" value="SGZ38743.1"/>
    <property type="molecule type" value="Genomic_DNA"/>
</dbReference>
<organism evidence="1 2">
    <name type="scientific">Hanseniaspora guilliermondii</name>
    <dbReference type="NCBI Taxonomy" id="56406"/>
    <lineage>
        <taxon>Eukaryota</taxon>
        <taxon>Fungi</taxon>
        <taxon>Dikarya</taxon>
        <taxon>Ascomycota</taxon>
        <taxon>Saccharomycotina</taxon>
        <taxon>Saccharomycetes</taxon>
        <taxon>Saccharomycodales</taxon>
        <taxon>Saccharomycodaceae</taxon>
        <taxon>Hanseniaspora</taxon>
    </lineage>
</organism>
<name>A0A1L0CVB8_9ASCO</name>
<gene>
    <name evidence="1" type="ORF">HGUI_00943</name>
</gene>
<keyword evidence="2" id="KW-1185">Reference proteome</keyword>
<evidence type="ECO:0000313" key="1">
    <source>
        <dbReference type="EMBL" id="SGZ38743.1"/>
    </source>
</evidence>
<proteinExistence type="predicted"/>
<sequence length="760" mass="90037">MLTRSLSLYLVMFDQKVFWREVSNAAKFARHVKKDEFVYRWIESGLNFHKEQFTDNEVTLIRKFFQHQLTNSEFLTLFEICLNEGYEVLTEIDLLYYFNRIVLTNDESPRRMVEKNFLTLKAQNTKFEELSYKRNLVKILPLSYFTTAVQYFTSKIDRDKTDFNMIKCHTDCAQMLFEYNVDNNEKFSLSEMLDLMKAHYSSVRGKMFGVEIPEKNILDSFSGFNKILLHIDSRKSKYQYITFQDFIAESLSIFSKLDLNGEKFEIFQNQFMPIFLNWMLHSTKSENHTIERLNARSKLKKKIWDMFFTSFMNITHNDTHKLFEFLEKLDPSIILMLQKYELLKYFDYSPSEYFISKAENYFKENANKKEGPFMDLMSENIANEEFLASFYYNVCIPLVQDTVGFRDLYYEYCVNRDKYFTTPDRDVIACTFVDYALNELSSYWIAFFIARTQYYKPVHSQNLGPGNPVLHFLGHPKFISPNSTKSAKLETFHRYSNNITRCINISGNKLDGFLVLALIEKAYKLRLWEGVKKWYLASYYRYEHIEYPDVLNEFVNTDIFEYICKNNLPILETNEYLVEFSKKYKAMFPSKDVSITSEETEFDFAKKKTLEKLKNEEEKKKAELLNKQSVLDLAKETSLNHGTSSLVDSTVRLSELLGKINIDSVEMFKDEEKHYISSNDFAMMKIDTQAQDLNNSIDSEACNKIVESCFSIYKSLINHVIERDVKATARDYSDKEIIQDVIKDRETRRKIKNKKMVDNY</sequence>
<dbReference type="Proteomes" id="UP000183365">
    <property type="component" value="Unassembled WGS sequence"/>
</dbReference>
<dbReference type="VEuPathDB" id="FungiDB:HGUI_00943"/>
<reference evidence="2" key="1">
    <citation type="submission" date="2016-11" db="EMBL/GenBank/DDBJ databases">
        <authorList>
            <person name="Guldener U."/>
        </authorList>
    </citation>
    <scope>NUCLEOTIDE SEQUENCE [LARGE SCALE GENOMIC DNA]</scope>
</reference>
<protein>
    <submittedName>
        <fullName evidence="1">Uncharacterized protein</fullName>
    </submittedName>
</protein>
<accession>A0A1L0CVB8</accession>
<dbReference type="OrthoDB" id="3972027at2759"/>